<proteinExistence type="predicted"/>
<dbReference type="Proteomes" id="UP000240804">
    <property type="component" value="Segment"/>
</dbReference>
<name>A0A1D8KIT4_9CAUD</name>
<evidence type="ECO:0000313" key="1">
    <source>
        <dbReference type="EMBL" id="AOV58560.1"/>
    </source>
</evidence>
<sequence>MPNYRKLPHASSCPEPSWYSDLELPTGKTFHTLRREVVTLSTIEVMNEHGQVVNIARAVGTDKENVAAIANSIRVNGVLLDVQPPFVGTNGRLYDGYTRYEGFISGGFDQWTMNVIEPKKGYSWDDVWDEVGLGANNHPPSKPATKTDFKKRLIAWAKRQETTPTQGQCIDWINDIPHSFSSEIVTNIATDCLQTAKADATMESVSSNRVRVRSYEAGIKSNVPINLSGNTTYIKRAFFEALERVAEEVDNNTDDLPTAVGYTDKVPADEVDAVRAAGVKKINKWNDLFELAFQMRLRKGEAFKLIDLQYHMPQVIGEEFDLIPVE</sequence>
<dbReference type="EMBL" id="KU686199">
    <property type="protein sequence ID" value="AOV59038.1"/>
    <property type="molecule type" value="Genomic_DNA"/>
</dbReference>
<dbReference type="EMBL" id="KU686198">
    <property type="protein sequence ID" value="AOV58799.1"/>
    <property type="molecule type" value="Genomic_DNA"/>
</dbReference>
<dbReference type="EMBL" id="KU686197">
    <property type="protein sequence ID" value="AOV58560.1"/>
    <property type="molecule type" value="Genomic_DNA"/>
</dbReference>
<dbReference type="KEGG" id="vg:30306345"/>
<reference evidence="4 5" key="1">
    <citation type="journal article" date="2016" name="Virology">
        <title>The genomic content and context of auxiliary metabolic genes in marine cyanomyoviruses.</title>
        <authorList>
            <person name="Crummett L.T."/>
            <person name="Puxty R.J."/>
            <person name="Weihe C."/>
            <person name="Marston M.F."/>
            <person name="Martiny J.B."/>
        </authorList>
    </citation>
    <scope>NUCLEOTIDE SEQUENCE [LARGE SCALE GENOMIC DNA]</scope>
    <source>
        <strain evidence="1">0808SB25</strain>
        <strain evidence="2">0910TB04</strain>
        <strain evidence="3">1010CC42</strain>
    </source>
</reference>
<dbReference type="Proteomes" id="UP000240920">
    <property type="component" value="Segment"/>
</dbReference>
<accession>A0A1D8KIT4</accession>
<evidence type="ECO:0000313" key="4">
    <source>
        <dbReference type="Proteomes" id="UP000204537"/>
    </source>
</evidence>
<organism evidence="1 6">
    <name type="scientific">Synechococcus phage S-CAM3</name>
    <dbReference type="NCBI Taxonomy" id="1883366"/>
    <lineage>
        <taxon>Viruses</taxon>
        <taxon>Duplodnaviria</taxon>
        <taxon>Heunggongvirae</taxon>
        <taxon>Uroviricota</taxon>
        <taxon>Caudoviricetes</taxon>
        <taxon>Pantevenvirales</taxon>
        <taxon>Kyanoviridae</taxon>
        <taxon>Charybdisvirus</taxon>
        <taxon>Charybdisvirus scam3</taxon>
    </lineage>
</organism>
<evidence type="ECO:0000313" key="5">
    <source>
        <dbReference type="Proteomes" id="UP000240804"/>
    </source>
</evidence>
<dbReference type="Proteomes" id="UP000204537">
    <property type="component" value="Segment"/>
</dbReference>
<evidence type="ECO:0000313" key="2">
    <source>
        <dbReference type="EMBL" id="AOV58799.1"/>
    </source>
</evidence>
<dbReference type="RefSeq" id="YP_009321318.1">
    <property type="nucleotide sequence ID" value="NC_031906.1"/>
</dbReference>
<protein>
    <submittedName>
        <fullName evidence="1">Uncharacterized protein</fullName>
    </submittedName>
</protein>
<dbReference type="GeneID" id="30306345"/>
<evidence type="ECO:0000313" key="3">
    <source>
        <dbReference type="EMBL" id="AOV59038.1"/>
    </source>
</evidence>
<gene>
    <name evidence="3" type="ORF">C421010_055</name>
    <name evidence="1" type="ORF">S250808_055</name>
    <name evidence="2" type="ORF">T040910_055</name>
</gene>
<keyword evidence="4" id="KW-1185">Reference proteome</keyword>
<evidence type="ECO:0000313" key="6">
    <source>
        <dbReference type="Proteomes" id="UP000240920"/>
    </source>
</evidence>